<dbReference type="PANTHER" id="PTHR42686:SF1">
    <property type="entry name" value="GH17980P-RELATED"/>
    <property type="match status" value="1"/>
</dbReference>
<dbReference type="InterPro" id="IPR036812">
    <property type="entry name" value="NAD(P)_OxRdtase_dom_sf"/>
</dbReference>
<sequence>MTAPSHAPPGRVTRKFRPPRFGLGGSPIGNLPAPDGDARATSTIDAAYGAGIRFFDTSPAYGLGVSERRFGTALARHPRGEYLVSTKVGGIVTGRGLRVDFSAAGIRQSLTESLERLRLDSIDIAFIQDPGEDWQQAIDEAYPVLHELRRQGVLHAIGAAMDDWQQLDRFVRATEVDTVLLAGQYSLLDQSALPLLDRCKAREVAAIVSGVLTPEVLQIDRSKSANVAVANVRARRIAAVCEAYGVSLPQVALAFPSRHPAVTSVLIGAASPAEIRADAALVRQPVPASLWADQELRKLLTVS</sequence>
<dbReference type="CDD" id="cd19162">
    <property type="entry name" value="AKR_FDH"/>
    <property type="match status" value="1"/>
</dbReference>
<dbReference type="AlphaFoldDB" id="A0A7G6X6H5"/>
<feature type="region of interest" description="Disordered" evidence="1">
    <location>
        <begin position="1"/>
        <end position="37"/>
    </location>
</feature>
<gene>
    <name evidence="3" type="ORF">F1D05_32890</name>
</gene>
<dbReference type="PANTHER" id="PTHR42686">
    <property type="entry name" value="GH17980P-RELATED"/>
    <property type="match status" value="1"/>
</dbReference>
<accession>A0A7G6X6H5</accession>
<organism evidence="3 4">
    <name type="scientific">Kribbella qitaiheensis</name>
    <dbReference type="NCBI Taxonomy" id="1544730"/>
    <lineage>
        <taxon>Bacteria</taxon>
        <taxon>Bacillati</taxon>
        <taxon>Actinomycetota</taxon>
        <taxon>Actinomycetes</taxon>
        <taxon>Propionibacteriales</taxon>
        <taxon>Kribbellaceae</taxon>
        <taxon>Kribbella</taxon>
    </lineage>
</organism>
<dbReference type="KEGG" id="kqi:F1D05_32890"/>
<keyword evidence="4" id="KW-1185">Reference proteome</keyword>
<reference evidence="4" key="1">
    <citation type="submission" date="2019-09" db="EMBL/GenBank/DDBJ databases">
        <title>Antimicrobial potential of Antarctic Bacteria.</title>
        <authorList>
            <person name="Benaud N."/>
            <person name="Edwards R.J."/>
            <person name="Ferrari B.C."/>
        </authorList>
    </citation>
    <scope>NUCLEOTIDE SEQUENCE [LARGE SCALE GENOMIC DNA]</scope>
    <source>
        <strain evidence="4">SPB151</strain>
    </source>
</reference>
<name>A0A7G6X6H5_9ACTN</name>
<protein>
    <submittedName>
        <fullName evidence="3">Aldo/keto reductase</fullName>
    </submittedName>
</protein>
<dbReference type="RefSeq" id="WP_185444250.1">
    <property type="nucleotide sequence ID" value="NZ_CP043661.1"/>
</dbReference>
<dbReference type="Gene3D" id="3.20.20.100">
    <property type="entry name" value="NADP-dependent oxidoreductase domain"/>
    <property type="match status" value="1"/>
</dbReference>
<dbReference type="GO" id="GO:0005829">
    <property type="term" value="C:cytosol"/>
    <property type="evidence" value="ECO:0007669"/>
    <property type="project" value="TreeGrafter"/>
</dbReference>
<reference evidence="3 4" key="2">
    <citation type="journal article" date="2020" name="Microbiol. Resour. Announc.">
        <title>Antarctic desert soil bacteria exhibit high novel natural product potential, evaluated through long-read genome sequencing and comparative genomics.</title>
        <authorList>
            <person name="Benaud N."/>
            <person name="Edwards R.J."/>
            <person name="Amos T.G."/>
            <person name="D'Agostino P.M."/>
            <person name="Gutierrez-Chavez C."/>
            <person name="Montgomery K."/>
            <person name="Nicetic I."/>
            <person name="Ferrari B.C."/>
        </authorList>
    </citation>
    <scope>NUCLEOTIDE SEQUENCE [LARGE SCALE GENOMIC DNA]</scope>
    <source>
        <strain evidence="3 4">SPB151</strain>
    </source>
</reference>
<dbReference type="Proteomes" id="UP000515563">
    <property type="component" value="Chromosome"/>
</dbReference>
<evidence type="ECO:0000313" key="4">
    <source>
        <dbReference type="Proteomes" id="UP000515563"/>
    </source>
</evidence>
<evidence type="ECO:0000259" key="2">
    <source>
        <dbReference type="Pfam" id="PF00248"/>
    </source>
</evidence>
<dbReference type="SUPFAM" id="SSF51430">
    <property type="entry name" value="NAD(P)-linked oxidoreductase"/>
    <property type="match status" value="1"/>
</dbReference>
<dbReference type="EMBL" id="CP043661">
    <property type="protein sequence ID" value="QNE21840.1"/>
    <property type="molecule type" value="Genomic_DNA"/>
</dbReference>
<dbReference type="Pfam" id="PF00248">
    <property type="entry name" value="Aldo_ket_red"/>
    <property type="match status" value="1"/>
</dbReference>
<dbReference type="InterPro" id="IPR023210">
    <property type="entry name" value="NADP_OxRdtase_dom"/>
</dbReference>
<dbReference type="InterPro" id="IPR020471">
    <property type="entry name" value="AKR"/>
</dbReference>
<feature type="domain" description="NADP-dependent oxidoreductase" evidence="2">
    <location>
        <begin position="22"/>
        <end position="282"/>
    </location>
</feature>
<proteinExistence type="predicted"/>
<dbReference type="GO" id="GO:0016491">
    <property type="term" value="F:oxidoreductase activity"/>
    <property type="evidence" value="ECO:0007669"/>
    <property type="project" value="InterPro"/>
</dbReference>
<evidence type="ECO:0000256" key="1">
    <source>
        <dbReference type="SAM" id="MobiDB-lite"/>
    </source>
</evidence>
<dbReference type="InterPro" id="IPR044477">
    <property type="entry name" value="FDH-like"/>
</dbReference>
<evidence type="ECO:0000313" key="3">
    <source>
        <dbReference type="EMBL" id="QNE21840.1"/>
    </source>
</evidence>